<name>A0A4P9UQI7_METBY</name>
<dbReference type="PANTHER" id="PTHR33525">
    <property type="match status" value="1"/>
</dbReference>
<dbReference type="InterPro" id="IPR003607">
    <property type="entry name" value="HD/PDEase_dom"/>
</dbReference>
<proteinExistence type="predicted"/>
<dbReference type="NCBIfam" id="TIGR00277">
    <property type="entry name" value="HDIG"/>
    <property type="match status" value="1"/>
</dbReference>
<sequence>MAEKYTPEKLVSGVINLVTLPEICRKINLVMADPDHSRHDIEHLVSQDPALTMRILRIVNSSYYALPRKIDRVDQAISIIGEDDLSNLILATSATTVLKRLGNPLIDFQEFWRHSVECGLMARAIAKQSHHANCETLFTSGLLHDVGKIVLYYQLPELARAVLDESKMTGCRIEEAEQRLLSFDHAQVGGALARAWKLPEILCRSVAFHHQPNQAEAFAIEAGMVHIANVLSNRHGSLPVDSSKTEIEDLGFDPQALELTGLSINKLLETVEAVQEQSKEVQTMMCSGT</sequence>
<gene>
    <name evidence="2" type="ORF">EQU24_16735</name>
</gene>
<dbReference type="AlphaFoldDB" id="A0A4P9UQI7"/>
<keyword evidence="3" id="KW-1185">Reference proteome</keyword>
<dbReference type="InterPro" id="IPR052340">
    <property type="entry name" value="RNase_Y/CdgJ"/>
</dbReference>
<evidence type="ECO:0000313" key="3">
    <source>
        <dbReference type="Proteomes" id="UP000305881"/>
    </source>
</evidence>
<dbReference type="RefSeq" id="WP_017842482.1">
    <property type="nucleotide sequence ID" value="NZ_CP035467.1"/>
</dbReference>
<reference evidence="3" key="1">
    <citation type="journal article" date="2019" name="J. Bacteriol.">
        <title>A Mutagenic Screen Identifies a TonB-Dependent Receptor Required for the Lanthanide Metal Switch in the Type I Methanotroph 'Methylotuvimicrobium buryatense' 5GB1C.</title>
        <authorList>
            <person name="Groom J.D."/>
            <person name="Ford S.M."/>
            <person name="Pesesky M.W."/>
            <person name="Lidstrom M.E."/>
        </authorList>
    </citation>
    <scope>NUCLEOTIDE SEQUENCE [LARGE SCALE GENOMIC DNA]</scope>
    <source>
        <strain evidence="3">5GB1C</strain>
    </source>
</reference>
<evidence type="ECO:0000313" key="2">
    <source>
        <dbReference type="EMBL" id="QCW83704.1"/>
    </source>
</evidence>
<evidence type="ECO:0000259" key="1">
    <source>
        <dbReference type="PROSITE" id="PS51833"/>
    </source>
</evidence>
<dbReference type="Gene3D" id="1.10.3210.10">
    <property type="entry name" value="Hypothetical protein af1432"/>
    <property type="match status" value="1"/>
</dbReference>
<dbReference type="STRING" id="675511.GCA_000341735_04106"/>
<accession>A0A4P9UQI7</accession>
<dbReference type="Pfam" id="PF08668">
    <property type="entry name" value="HDOD"/>
    <property type="match status" value="1"/>
</dbReference>
<dbReference type="EMBL" id="CP035467">
    <property type="protein sequence ID" value="QCW83704.1"/>
    <property type="molecule type" value="Genomic_DNA"/>
</dbReference>
<dbReference type="InterPro" id="IPR006675">
    <property type="entry name" value="HDIG_dom"/>
</dbReference>
<dbReference type="Proteomes" id="UP000305881">
    <property type="component" value="Chromosome"/>
</dbReference>
<protein>
    <submittedName>
        <fullName evidence="2">HDOD domain-containing protein</fullName>
    </submittedName>
</protein>
<dbReference type="SMART" id="SM00471">
    <property type="entry name" value="HDc"/>
    <property type="match status" value="1"/>
</dbReference>
<dbReference type="OrthoDB" id="9770715at2"/>
<dbReference type="InterPro" id="IPR013976">
    <property type="entry name" value="HDOD"/>
</dbReference>
<dbReference type="SUPFAM" id="SSF109604">
    <property type="entry name" value="HD-domain/PDEase-like"/>
    <property type="match status" value="1"/>
</dbReference>
<feature type="domain" description="HDOD" evidence="1">
    <location>
        <begin position="17"/>
        <end position="212"/>
    </location>
</feature>
<organism evidence="2 3">
    <name type="scientific">Methylotuvimicrobium buryatense</name>
    <name type="common">Methylomicrobium buryatense</name>
    <dbReference type="NCBI Taxonomy" id="95641"/>
    <lineage>
        <taxon>Bacteria</taxon>
        <taxon>Pseudomonadati</taxon>
        <taxon>Pseudomonadota</taxon>
        <taxon>Gammaproteobacteria</taxon>
        <taxon>Methylococcales</taxon>
        <taxon>Methylococcaceae</taxon>
        <taxon>Methylotuvimicrobium</taxon>
    </lineage>
</organism>
<dbReference type="PROSITE" id="PS51833">
    <property type="entry name" value="HDOD"/>
    <property type="match status" value="1"/>
</dbReference>
<dbReference type="CDD" id="cd00077">
    <property type="entry name" value="HDc"/>
    <property type="match status" value="1"/>
</dbReference>
<dbReference type="KEGG" id="mbur:EQU24_16735"/>
<dbReference type="PANTHER" id="PTHR33525:SF3">
    <property type="entry name" value="RIBONUCLEASE Y"/>
    <property type="match status" value="1"/>
</dbReference>